<organism evidence="2">
    <name type="scientific">Tanacetum cinerariifolium</name>
    <name type="common">Dalmatian daisy</name>
    <name type="synonym">Chrysanthemum cinerariifolium</name>
    <dbReference type="NCBI Taxonomy" id="118510"/>
    <lineage>
        <taxon>Eukaryota</taxon>
        <taxon>Viridiplantae</taxon>
        <taxon>Streptophyta</taxon>
        <taxon>Embryophyta</taxon>
        <taxon>Tracheophyta</taxon>
        <taxon>Spermatophyta</taxon>
        <taxon>Magnoliopsida</taxon>
        <taxon>eudicotyledons</taxon>
        <taxon>Gunneridae</taxon>
        <taxon>Pentapetalae</taxon>
        <taxon>asterids</taxon>
        <taxon>campanulids</taxon>
        <taxon>Asterales</taxon>
        <taxon>Asteraceae</taxon>
        <taxon>Asteroideae</taxon>
        <taxon>Anthemideae</taxon>
        <taxon>Anthemidinae</taxon>
        <taxon>Tanacetum</taxon>
    </lineage>
</organism>
<evidence type="ECO:0000259" key="1">
    <source>
        <dbReference type="Pfam" id="PF17919"/>
    </source>
</evidence>
<comment type="caution">
    <text evidence="2">The sequence shown here is derived from an EMBL/GenBank/DDBJ whole genome shotgun (WGS) entry which is preliminary data.</text>
</comment>
<accession>A0A6L2JNI3</accession>
<dbReference type="Gene3D" id="3.30.420.10">
    <property type="entry name" value="Ribonuclease H-like superfamily/Ribonuclease H"/>
    <property type="match status" value="2"/>
</dbReference>
<keyword evidence="2" id="KW-0695">RNA-directed DNA polymerase</keyword>
<dbReference type="InterPro" id="IPR043502">
    <property type="entry name" value="DNA/RNA_pol_sf"/>
</dbReference>
<dbReference type="InterPro" id="IPR041577">
    <property type="entry name" value="RT_RNaseH_2"/>
</dbReference>
<dbReference type="SUPFAM" id="SSF53098">
    <property type="entry name" value="Ribonuclease H-like"/>
    <property type="match status" value="2"/>
</dbReference>
<dbReference type="GO" id="GO:0003676">
    <property type="term" value="F:nucleic acid binding"/>
    <property type="evidence" value="ECO:0007669"/>
    <property type="project" value="InterPro"/>
</dbReference>
<dbReference type="Pfam" id="PF17919">
    <property type="entry name" value="RT_RNaseH_2"/>
    <property type="match status" value="1"/>
</dbReference>
<keyword evidence="2" id="KW-0548">Nucleotidyltransferase</keyword>
<feature type="domain" description="Reverse transcriptase/retrotransposon-derived protein RNase H-like" evidence="1">
    <location>
        <begin position="150"/>
        <end position="226"/>
    </location>
</feature>
<keyword evidence="2" id="KW-0808">Transferase</keyword>
<dbReference type="EMBL" id="BKCJ010000900">
    <property type="protein sequence ID" value="GEU37214.1"/>
    <property type="molecule type" value="Genomic_DNA"/>
</dbReference>
<dbReference type="SUPFAM" id="SSF56672">
    <property type="entry name" value="DNA/RNA polymerases"/>
    <property type="match status" value="1"/>
</dbReference>
<dbReference type="AlphaFoldDB" id="A0A6L2JNI3"/>
<dbReference type="Gene3D" id="3.30.70.270">
    <property type="match status" value="1"/>
</dbReference>
<proteinExistence type="predicted"/>
<dbReference type="InterPro" id="IPR043128">
    <property type="entry name" value="Rev_trsase/Diguanyl_cyclase"/>
</dbReference>
<dbReference type="PANTHER" id="PTHR34072">
    <property type="entry name" value="ENZYMATIC POLYPROTEIN-RELATED"/>
    <property type="match status" value="1"/>
</dbReference>
<dbReference type="InterPro" id="IPR036397">
    <property type="entry name" value="RNaseH_sf"/>
</dbReference>
<name>A0A6L2JNI3_TANCI</name>
<dbReference type="PANTHER" id="PTHR34072:SF52">
    <property type="entry name" value="RIBONUCLEASE H"/>
    <property type="match status" value="1"/>
</dbReference>
<dbReference type="InterPro" id="IPR012337">
    <property type="entry name" value="RNaseH-like_sf"/>
</dbReference>
<gene>
    <name evidence="2" type="ORF">Tci_009192</name>
</gene>
<sequence length="871" mass="100327">MEVFIGGLPRSIEGNVTASKPQTLEEVITITRRLMDQGCTLILLNQAFEIDLMPIKLGSFDVVVGYHQLGVRDEDIPKTASRTRHVLDSRGIHVDHAKIEAIKNWASPTTPREVRQFLRLVGYYQRFIKDFSKIAKSLTILTQKNMKYIWGENQESAFQLLKQKLCEALILALPEGNDDFVVYCDAPYQDLRAVLMQREKVIAYASRRHKPHKENYTTHDLELGAVSLQNDLGTQLDMSTVYHPEIDGQSERTIQTLEDMQRACVIDFEKGWDRHLRLIEFSYNNSYHASIKAAPFWQSMQSALGSQLDMSTIYHPKTDRQSERTIQTPEDMLRACVIDFGKSWERHLPLDWPVAYTLELPKELTNVQNTFHISNLKKCLSDESLVIPMKDLWLDDKLNFMEEPVEIMDQEVKQLRQNRIPIVKVKTVFNQMEAAVEQCFVDKKYFDIQKNEFFLDNDRLLEHIICQDVINIVMHAVSINVNMFSANNKCLVHDNLEIKWLEQENEHLFELLLSQDIVYICVNSLATLTNYAIMKKDNIDKYSENLVLKAKLSKKEHMIEKNIFNDVVLICSRLKNHCVNLELRLQHQKESFLNNKSLNNQDAPEIQEFFNINEWQAKLKAKNVLIADLSKHIESLKGKSVGDKDLLSNKAKVIALRMFKLDLEPLSPKVLKNKDAHIDYIKHTQENADILWELVKHARALRSLENDLDSTYKYAKRIQEVLVYITTTCPSFIKPSEKLVMITPLNIRKKVRFSRVLSGTVRFSNDQIVRIMGCGDYRIGNVTNSRVFYVEGLGHNLFSVRTRAKPPSLTPYVLTTKKDWDTLFQPMFNEYFNPPSSVASSISTVVALDPADLIGSPSLTLVDKDAQSPST</sequence>
<evidence type="ECO:0000313" key="2">
    <source>
        <dbReference type="EMBL" id="GEU37214.1"/>
    </source>
</evidence>
<dbReference type="FunFam" id="3.30.70.270:FF:000020">
    <property type="entry name" value="Transposon Tf2-6 polyprotein-like Protein"/>
    <property type="match status" value="1"/>
</dbReference>
<protein>
    <submittedName>
        <fullName evidence="2">Putative reverse transcriptase domain, ribonuclease H-like domain protein</fullName>
    </submittedName>
</protein>
<reference evidence="2" key="1">
    <citation type="journal article" date="2019" name="Sci. Rep.">
        <title>Draft genome of Tanacetum cinerariifolium, the natural source of mosquito coil.</title>
        <authorList>
            <person name="Yamashiro T."/>
            <person name="Shiraishi A."/>
            <person name="Satake H."/>
            <person name="Nakayama K."/>
        </authorList>
    </citation>
    <scope>NUCLEOTIDE SEQUENCE</scope>
</reference>
<dbReference type="GO" id="GO:0003964">
    <property type="term" value="F:RNA-directed DNA polymerase activity"/>
    <property type="evidence" value="ECO:0007669"/>
    <property type="project" value="UniProtKB-KW"/>
</dbReference>